<evidence type="ECO:0000313" key="3">
    <source>
        <dbReference type="Proteomes" id="UP001230188"/>
    </source>
</evidence>
<dbReference type="AlphaFoldDB" id="A0AAD7XRZ3"/>
<dbReference type="Gene3D" id="2.60.40.10">
    <property type="entry name" value="Immunoglobulins"/>
    <property type="match status" value="1"/>
</dbReference>
<dbReference type="Proteomes" id="UP001230188">
    <property type="component" value="Unassembled WGS sequence"/>
</dbReference>
<keyword evidence="3" id="KW-1185">Reference proteome</keyword>
<organism evidence="2 3">
    <name type="scientific">Chrysophaeum taylorii</name>
    <dbReference type="NCBI Taxonomy" id="2483200"/>
    <lineage>
        <taxon>Eukaryota</taxon>
        <taxon>Sar</taxon>
        <taxon>Stramenopiles</taxon>
        <taxon>Ochrophyta</taxon>
        <taxon>Pelagophyceae</taxon>
        <taxon>Pelagomonadales</taxon>
        <taxon>Pelagomonadaceae</taxon>
        <taxon>Chrysophaeum</taxon>
    </lineage>
</organism>
<proteinExistence type="predicted"/>
<reference evidence="2" key="1">
    <citation type="submission" date="2023-01" db="EMBL/GenBank/DDBJ databases">
        <title>Metagenome sequencing of chrysophaentin producing Chrysophaeum taylorii.</title>
        <authorList>
            <person name="Davison J."/>
            <person name="Bewley C."/>
        </authorList>
    </citation>
    <scope>NUCLEOTIDE SEQUENCE</scope>
    <source>
        <strain evidence="2">NIES-1699</strain>
    </source>
</reference>
<protein>
    <submittedName>
        <fullName evidence="2">Uncharacterized protein</fullName>
    </submittedName>
</protein>
<comment type="caution">
    <text evidence="2">The sequence shown here is derived from an EMBL/GenBank/DDBJ whole genome shotgun (WGS) entry which is preliminary data.</text>
</comment>
<dbReference type="Pfam" id="PF14874">
    <property type="entry name" value="PapD-like"/>
    <property type="match status" value="1"/>
</dbReference>
<gene>
    <name evidence="2" type="ORF">CTAYLR_005843</name>
</gene>
<dbReference type="EMBL" id="JAQMWT010000012">
    <property type="protein sequence ID" value="KAJ8614051.1"/>
    <property type="molecule type" value="Genomic_DNA"/>
</dbReference>
<name>A0AAD7XRZ3_9STRA</name>
<evidence type="ECO:0000313" key="2">
    <source>
        <dbReference type="EMBL" id="KAJ8614051.1"/>
    </source>
</evidence>
<evidence type="ECO:0000256" key="1">
    <source>
        <dbReference type="SAM" id="MobiDB-lite"/>
    </source>
</evidence>
<accession>A0AAD7XRZ3</accession>
<sequence length="264" mass="29148">MLVSVSTREVDFGVVKLGYAYQSHVTLSNACRNCLRWRLSTSGKTIEMVRCVTPPGRLPPGISVRLIFELQAVRSGRFSFSFHITACEDESARQCAVDIQSTVVVVGAKEFRGHDCRTRFERKPLLARGVQCVGKIPSSRVRTPQREAPPPATPNPDEDDAPQKTALPPEALDVLNAQSDEEADELASLPSFPGSVYDPRTRRVFLDSPQLVVAVDPAQDLQVLVESQRHVREARMTFLEQGGLLTSRALADIRNARLKPPASF</sequence>
<feature type="region of interest" description="Disordered" evidence="1">
    <location>
        <begin position="137"/>
        <end position="165"/>
    </location>
</feature>
<dbReference type="InterPro" id="IPR013783">
    <property type="entry name" value="Ig-like_fold"/>
</dbReference>